<sequence length="553" mass="59877">MSLYQSTHPISAVPQANRYETFSNRYPILSVGDEDSATHPDLATNSTFSDDFNEWLSTLDDPPQGSQGTPGAPYSHDASSAFMAPQPYASGSSSNSRGQPEDLRATQAVPTGYTSLQLPSQSLPPPYQPDVSTFPPHNLSQGSQGTPGAPYFHDASSAFMAPQPYASGSSSNSRGQPEDLRATQAVPTGYTSLQLPSQSLPPPYQPDVSTFPPHNLSQGSQGTPGPSSHEDACSASMTPEPRASGSSSKARGQPGDVRASHGVPTEESFTRQPPSQPFPATNFLDWLDNSMYKFDGPQSMHGLPADGANASSALPVLQPCASGSLSETRGQPKYYLAQNVPPEFDFTSSNVLHSLSPLPTDSASTHHQYMAAGSTPRVLGSPLAGSSHYNQTSEQDGLADRNDQSTFSSAQSPVPGNRKGGKKGRSRDEKNAVLAQRQTAYRAKESYEYQAVRKYLRLALGKSVSRAKVLEIAYERIQAAINEKKHLTEGNEYLQRKRDYYLRILREHRRRYVEQGIAPIDPTAQHIPSHAQENRGAGPVLTPRSQDRRMAPY</sequence>
<accession>A0ACB8RGK3</accession>
<reference evidence="1" key="2">
    <citation type="journal article" date="2022" name="New Phytol.">
        <title>Evolutionary transition to the ectomycorrhizal habit in the genomes of a hyperdiverse lineage of mushroom-forming fungi.</title>
        <authorList>
            <person name="Looney B."/>
            <person name="Miyauchi S."/>
            <person name="Morin E."/>
            <person name="Drula E."/>
            <person name="Courty P.E."/>
            <person name="Kohler A."/>
            <person name="Kuo A."/>
            <person name="LaButti K."/>
            <person name="Pangilinan J."/>
            <person name="Lipzen A."/>
            <person name="Riley R."/>
            <person name="Andreopoulos W."/>
            <person name="He G."/>
            <person name="Johnson J."/>
            <person name="Nolan M."/>
            <person name="Tritt A."/>
            <person name="Barry K.W."/>
            <person name="Grigoriev I.V."/>
            <person name="Nagy L.G."/>
            <person name="Hibbett D."/>
            <person name="Henrissat B."/>
            <person name="Matheny P.B."/>
            <person name="Labbe J."/>
            <person name="Martin F.M."/>
        </authorList>
    </citation>
    <scope>NUCLEOTIDE SEQUENCE</scope>
    <source>
        <strain evidence="1">FP105234-sp</strain>
    </source>
</reference>
<protein>
    <submittedName>
        <fullName evidence="1">Uncharacterized protein</fullName>
    </submittedName>
</protein>
<evidence type="ECO:0000313" key="2">
    <source>
        <dbReference type="Proteomes" id="UP000814033"/>
    </source>
</evidence>
<organism evidence="1 2">
    <name type="scientific">Auriscalpium vulgare</name>
    <dbReference type="NCBI Taxonomy" id="40419"/>
    <lineage>
        <taxon>Eukaryota</taxon>
        <taxon>Fungi</taxon>
        <taxon>Dikarya</taxon>
        <taxon>Basidiomycota</taxon>
        <taxon>Agaricomycotina</taxon>
        <taxon>Agaricomycetes</taxon>
        <taxon>Russulales</taxon>
        <taxon>Auriscalpiaceae</taxon>
        <taxon>Auriscalpium</taxon>
    </lineage>
</organism>
<keyword evidence="2" id="KW-1185">Reference proteome</keyword>
<dbReference type="EMBL" id="MU276027">
    <property type="protein sequence ID" value="KAI0043233.1"/>
    <property type="molecule type" value="Genomic_DNA"/>
</dbReference>
<comment type="caution">
    <text evidence="1">The sequence shown here is derived from an EMBL/GenBank/DDBJ whole genome shotgun (WGS) entry which is preliminary data.</text>
</comment>
<proteinExistence type="predicted"/>
<gene>
    <name evidence="1" type="ORF">FA95DRAFT_1575226</name>
</gene>
<name>A0ACB8RGK3_9AGAM</name>
<dbReference type="Proteomes" id="UP000814033">
    <property type="component" value="Unassembled WGS sequence"/>
</dbReference>
<reference evidence="1" key="1">
    <citation type="submission" date="2021-02" db="EMBL/GenBank/DDBJ databases">
        <authorList>
            <consortium name="DOE Joint Genome Institute"/>
            <person name="Ahrendt S."/>
            <person name="Looney B.P."/>
            <person name="Miyauchi S."/>
            <person name="Morin E."/>
            <person name="Drula E."/>
            <person name="Courty P.E."/>
            <person name="Chicoki N."/>
            <person name="Fauchery L."/>
            <person name="Kohler A."/>
            <person name="Kuo A."/>
            <person name="Labutti K."/>
            <person name="Pangilinan J."/>
            <person name="Lipzen A."/>
            <person name="Riley R."/>
            <person name="Andreopoulos W."/>
            <person name="He G."/>
            <person name="Johnson J."/>
            <person name="Barry K.W."/>
            <person name="Grigoriev I.V."/>
            <person name="Nagy L."/>
            <person name="Hibbett D."/>
            <person name="Henrissat B."/>
            <person name="Matheny P.B."/>
            <person name="Labbe J."/>
            <person name="Martin F."/>
        </authorList>
    </citation>
    <scope>NUCLEOTIDE SEQUENCE</scope>
    <source>
        <strain evidence="1">FP105234-sp</strain>
    </source>
</reference>
<evidence type="ECO:0000313" key="1">
    <source>
        <dbReference type="EMBL" id="KAI0043233.1"/>
    </source>
</evidence>